<dbReference type="InterPro" id="IPR028183">
    <property type="entry name" value="UQCC5"/>
</dbReference>
<comment type="caution">
    <text evidence="3">The sequence shown here is derived from an EMBL/GenBank/DDBJ whole genome shotgun (WGS) entry which is preliminary data.</text>
</comment>
<dbReference type="PANTHER" id="PTHR35250">
    <property type="entry name" value="SMALL INTEGRAL MEMBRANE PROTEIN 4"/>
    <property type="match status" value="1"/>
</dbReference>
<dbReference type="PANTHER" id="PTHR35250:SF1">
    <property type="entry name" value="UBIQUINOL-CYTOCHROME-C REDUCTASE COMPLEX ASSEMBLY FACTOR 5"/>
    <property type="match status" value="1"/>
</dbReference>
<evidence type="ECO:0000313" key="3">
    <source>
        <dbReference type="EMBL" id="KAH9426011.1"/>
    </source>
</evidence>
<sequence>MYRDFYRQYMQQYRRVINVILDNWPLRKQLGFYAYLPIFFAIGAWTEFTMIHMRINGIDFYSVYMRKERERLAQERKNILSNVHLFRIFFEKMPFGLSWSSYLSRVMAALLAAACGSQLVHSVYRPLESDRIEQMLDAKRAELEQQSSSLSSTATTTTTTTTSKMVNQS</sequence>
<reference evidence="3 4" key="1">
    <citation type="journal article" date="2018" name="J. Allergy Clin. Immunol.">
        <title>High-quality assembly of Dermatophagoides pteronyssinus genome and transcriptome reveals a wide range of novel allergens.</title>
        <authorList>
            <person name="Liu X.Y."/>
            <person name="Yang K.Y."/>
            <person name="Wang M.Q."/>
            <person name="Kwok J.S."/>
            <person name="Zeng X."/>
            <person name="Yang Z."/>
            <person name="Xiao X.J."/>
            <person name="Lau C.P."/>
            <person name="Li Y."/>
            <person name="Huang Z.M."/>
            <person name="Ba J.G."/>
            <person name="Yim A.K."/>
            <person name="Ouyang C.Y."/>
            <person name="Ngai S.M."/>
            <person name="Chan T.F."/>
            <person name="Leung E.L."/>
            <person name="Liu L."/>
            <person name="Liu Z.G."/>
            <person name="Tsui S.K."/>
        </authorList>
    </citation>
    <scope>NUCLEOTIDE SEQUENCE [LARGE SCALE GENOMIC DNA]</scope>
    <source>
        <strain evidence="3">Derp</strain>
    </source>
</reference>
<evidence type="ECO:0000256" key="1">
    <source>
        <dbReference type="SAM" id="MobiDB-lite"/>
    </source>
</evidence>
<dbReference type="InterPro" id="IPR027858">
    <property type="entry name" value="BRAWNIN"/>
</dbReference>
<organism evidence="3 4">
    <name type="scientific">Dermatophagoides pteronyssinus</name>
    <name type="common">European house dust mite</name>
    <dbReference type="NCBI Taxonomy" id="6956"/>
    <lineage>
        <taxon>Eukaryota</taxon>
        <taxon>Metazoa</taxon>
        <taxon>Ecdysozoa</taxon>
        <taxon>Arthropoda</taxon>
        <taxon>Chelicerata</taxon>
        <taxon>Arachnida</taxon>
        <taxon>Acari</taxon>
        <taxon>Acariformes</taxon>
        <taxon>Sarcoptiformes</taxon>
        <taxon>Astigmata</taxon>
        <taxon>Psoroptidia</taxon>
        <taxon>Analgoidea</taxon>
        <taxon>Pyroglyphidae</taxon>
        <taxon>Dermatophagoidinae</taxon>
        <taxon>Dermatophagoides</taxon>
    </lineage>
</organism>
<reference evidence="3 4" key="2">
    <citation type="journal article" date="2022" name="Mol. Biol. Evol.">
        <title>Comparative Genomics Reveals Insights into the Divergent Evolution of Astigmatic Mites and Household Pest Adaptations.</title>
        <authorList>
            <person name="Xiong Q."/>
            <person name="Wan A.T."/>
            <person name="Liu X."/>
            <person name="Fung C.S."/>
            <person name="Xiao X."/>
            <person name="Malainual N."/>
            <person name="Hou J."/>
            <person name="Wang L."/>
            <person name="Wang M."/>
            <person name="Yang K.Y."/>
            <person name="Cui Y."/>
            <person name="Leung E.L."/>
            <person name="Nong W."/>
            <person name="Shin S.K."/>
            <person name="Au S.W."/>
            <person name="Jeong K.Y."/>
            <person name="Chew F.T."/>
            <person name="Hui J.H."/>
            <person name="Leung T.F."/>
            <person name="Tungtrongchitr A."/>
            <person name="Zhong N."/>
            <person name="Liu Z."/>
            <person name="Tsui S.K."/>
        </authorList>
    </citation>
    <scope>NUCLEOTIDE SEQUENCE [LARGE SCALE GENOMIC DNA]</scope>
    <source>
        <strain evidence="3">Derp</strain>
    </source>
</reference>
<proteinExistence type="predicted"/>
<dbReference type="Pfam" id="PF15114">
    <property type="entry name" value="UPF0640"/>
    <property type="match status" value="1"/>
</dbReference>
<accession>A0ABQ8JUM4</accession>
<name>A0ABQ8JUM4_DERPT</name>
<protein>
    <submittedName>
        <fullName evidence="3">Uncharacterized protein</fullName>
    </submittedName>
</protein>
<feature type="region of interest" description="Disordered" evidence="1">
    <location>
        <begin position="144"/>
        <end position="169"/>
    </location>
</feature>
<dbReference type="Proteomes" id="UP000887458">
    <property type="component" value="Unassembled WGS sequence"/>
</dbReference>
<feature type="transmembrane region" description="Helical" evidence="2">
    <location>
        <begin position="32"/>
        <end position="55"/>
    </location>
</feature>
<keyword evidence="4" id="KW-1185">Reference proteome</keyword>
<feature type="compositionally biased region" description="Low complexity" evidence="1">
    <location>
        <begin position="147"/>
        <end position="163"/>
    </location>
</feature>
<gene>
    <name evidence="3" type="ORF">DERP_006951</name>
</gene>
<evidence type="ECO:0000313" key="4">
    <source>
        <dbReference type="Proteomes" id="UP000887458"/>
    </source>
</evidence>
<dbReference type="EMBL" id="NJHN03000012">
    <property type="protein sequence ID" value="KAH9426011.1"/>
    <property type="molecule type" value="Genomic_DNA"/>
</dbReference>
<keyword evidence="2" id="KW-0812">Transmembrane</keyword>
<keyword evidence="2" id="KW-0472">Membrane</keyword>
<keyword evidence="2" id="KW-1133">Transmembrane helix</keyword>
<dbReference type="Pfam" id="PF14990">
    <property type="entry name" value="DUF4516"/>
    <property type="match status" value="1"/>
</dbReference>
<evidence type="ECO:0000256" key="2">
    <source>
        <dbReference type="SAM" id="Phobius"/>
    </source>
</evidence>